<dbReference type="RefSeq" id="WP_281896484.1">
    <property type="nucleotide sequence ID" value="NZ_BSDI01000013.1"/>
</dbReference>
<proteinExistence type="predicted"/>
<feature type="region of interest" description="Disordered" evidence="1">
    <location>
        <begin position="1"/>
        <end position="23"/>
    </location>
</feature>
<feature type="transmembrane region" description="Helical" evidence="2">
    <location>
        <begin position="32"/>
        <end position="53"/>
    </location>
</feature>
<dbReference type="Proteomes" id="UP001144280">
    <property type="component" value="Unassembled WGS sequence"/>
</dbReference>
<keyword evidence="2" id="KW-0472">Membrane</keyword>
<evidence type="ECO:0000313" key="3">
    <source>
        <dbReference type="EMBL" id="GLH98032.1"/>
    </source>
</evidence>
<dbReference type="InterPro" id="IPR025443">
    <property type="entry name" value="DUF4307"/>
</dbReference>
<name>A0ABQ5QVJ5_9ACTN</name>
<evidence type="ECO:0000256" key="2">
    <source>
        <dbReference type="SAM" id="Phobius"/>
    </source>
</evidence>
<keyword evidence="2" id="KW-1133">Transmembrane helix</keyword>
<organism evidence="3 4">
    <name type="scientific">Phytohabitans aurantiacus</name>
    <dbReference type="NCBI Taxonomy" id="3016789"/>
    <lineage>
        <taxon>Bacteria</taxon>
        <taxon>Bacillati</taxon>
        <taxon>Actinomycetota</taxon>
        <taxon>Actinomycetes</taxon>
        <taxon>Micromonosporales</taxon>
        <taxon>Micromonosporaceae</taxon>
    </lineage>
</organism>
<evidence type="ECO:0000313" key="4">
    <source>
        <dbReference type="Proteomes" id="UP001144280"/>
    </source>
</evidence>
<accession>A0ABQ5QVJ5</accession>
<sequence length="144" mass="15555">MTETHPTTTAGAPVFPPGRYGRRREPRRQRRWLVALLVTAVVAAGVGLAIRLYQQYGDPSYNAQVTSYSGISDTGIDLEFRVNVPEGGKALCVLRARSRDGAEVGKAEVQVAASAGDTRPLTRYRLATSARPVIGEVVRCRAAD</sequence>
<reference evidence="3" key="1">
    <citation type="submission" date="2022-12" db="EMBL/GenBank/DDBJ databases">
        <title>New Phytohabitans aurantiacus sp. RD004123 nov., an actinomycete isolated from soil.</title>
        <authorList>
            <person name="Triningsih D.W."/>
            <person name="Harunari E."/>
            <person name="Igarashi Y."/>
        </authorList>
    </citation>
    <scope>NUCLEOTIDE SEQUENCE</scope>
    <source>
        <strain evidence="3">RD004123</strain>
    </source>
</reference>
<keyword evidence="4" id="KW-1185">Reference proteome</keyword>
<keyword evidence="2" id="KW-0812">Transmembrane</keyword>
<gene>
    <name evidence="3" type="ORF">Pa4123_33070</name>
</gene>
<feature type="compositionally biased region" description="Polar residues" evidence="1">
    <location>
        <begin position="1"/>
        <end position="10"/>
    </location>
</feature>
<dbReference type="EMBL" id="BSDI01000013">
    <property type="protein sequence ID" value="GLH98032.1"/>
    <property type="molecule type" value="Genomic_DNA"/>
</dbReference>
<protein>
    <submittedName>
        <fullName evidence="3">Membrane protein</fullName>
    </submittedName>
</protein>
<evidence type="ECO:0000256" key="1">
    <source>
        <dbReference type="SAM" id="MobiDB-lite"/>
    </source>
</evidence>
<comment type="caution">
    <text evidence="3">The sequence shown here is derived from an EMBL/GenBank/DDBJ whole genome shotgun (WGS) entry which is preliminary data.</text>
</comment>
<dbReference type="Pfam" id="PF14155">
    <property type="entry name" value="DUF4307"/>
    <property type="match status" value="1"/>
</dbReference>